<feature type="compositionally biased region" description="Basic and acidic residues" evidence="1">
    <location>
        <begin position="35"/>
        <end position="47"/>
    </location>
</feature>
<sequence length="138" mass="14415">MADSFLPAGCVWLADIGQPPASWVRHGSVSPQPDELTREAGPDELTREAGPGELTREAGPDELTREAGPGELTREAGPDELTEAGPDELTREAGPARRTTTPSGTFPAVGMRRPGLGSKGLDAPPIGVETYTRRGNGS</sequence>
<evidence type="ECO:0000313" key="3">
    <source>
        <dbReference type="Proteomes" id="UP001501444"/>
    </source>
</evidence>
<organism evidence="2 3">
    <name type="scientific">Dactylosporangium salmoneum</name>
    <dbReference type="NCBI Taxonomy" id="53361"/>
    <lineage>
        <taxon>Bacteria</taxon>
        <taxon>Bacillati</taxon>
        <taxon>Actinomycetota</taxon>
        <taxon>Actinomycetes</taxon>
        <taxon>Micromonosporales</taxon>
        <taxon>Micromonosporaceae</taxon>
        <taxon>Dactylosporangium</taxon>
    </lineage>
</organism>
<feature type="compositionally biased region" description="Basic and acidic residues" evidence="1">
    <location>
        <begin position="54"/>
        <end position="65"/>
    </location>
</feature>
<keyword evidence="3" id="KW-1185">Reference proteome</keyword>
<dbReference type="Proteomes" id="UP001501444">
    <property type="component" value="Unassembled WGS sequence"/>
</dbReference>
<evidence type="ECO:0000313" key="2">
    <source>
        <dbReference type="EMBL" id="GAA2366795.1"/>
    </source>
</evidence>
<comment type="caution">
    <text evidence="2">The sequence shown here is derived from an EMBL/GenBank/DDBJ whole genome shotgun (WGS) entry which is preliminary data.</text>
</comment>
<accession>A0ABP5U402</accession>
<evidence type="ECO:0000256" key="1">
    <source>
        <dbReference type="SAM" id="MobiDB-lite"/>
    </source>
</evidence>
<dbReference type="EMBL" id="BAAARV010000065">
    <property type="protein sequence ID" value="GAA2366795.1"/>
    <property type="molecule type" value="Genomic_DNA"/>
</dbReference>
<proteinExistence type="predicted"/>
<name>A0ABP5U402_9ACTN</name>
<gene>
    <name evidence="2" type="ORF">GCM10010170_065830</name>
</gene>
<reference evidence="3" key="1">
    <citation type="journal article" date="2019" name="Int. J. Syst. Evol. Microbiol.">
        <title>The Global Catalogue of Microorganisms (GCM) 10K type strain sequencing project: providing services to taxonomists for standard genome sequencing and annotation.</title>
        <authorList>
            <consortium name="The Broad Institute Genomics Platform"/>
            <consortium name="The Broad Institute Genome Sequencing Center for Infectious Disease"/>
            <person name="Wu L."/>
            <person name="Ma J."/>
        </authorList>
    </citation>
    <scope>NUCLEOTIDE SEQUENCE [LARGE SCALE GENOMIC DNA]</scope>
    <source>
        <strain evidence="3">JCM 3272</strain>
    </source>
</reference>
<protein>
    <submittedName>
        <fullName evidence="2">Uncharacterized protein</fullName>
    </submittedName>
</protein>
<feature type="region of interest" description="Disordered" evidence="1">
    <location>
        <begin position="18"/>
        <end position="138"/>
    </location>
</feature>